<sequence>MKARNNIETITGIKEFDLDADIIPEVGAGGISFKNTLKDFESVITANLFENHNTKIKHEVDSKYIFITLSSQKKEFKTEIDLLTGKIVSMSCSKGYSGKIFKEFGVGDKMSDFIKANPNIGFDLDHDAYVNHPFDGLMIYPPIQLRDKIINAVVQGKAVPDFIIDSYEIIDMEFARKNFEGTLFY</sequence>
<evidence type="ECO:0000313" key="1">
    <source>
        <dbReference type="EMBL" id="NYA70552.1"/>
    </source>
</evidence>
<dbReference type="AlphaFoldDB" id="A0A7Y8Y1A5"/>
<dbReference type="RefSeq" id="WP_176005377.1">
    <property type="nucleotide sequence ID" value="NZ_JABWMI010000007.1"/>
</dbReference>
<comment type="caution">
    <text evidence="1">The sequence shown here is derived from an EMBL/GenBank/DDBJ whole genome shotgun (WGS) entry which is preliminary data.</text>
</comment>
<proteinExistence type="predicted"/>
<organism evidence="1 2">
    <name type="scientific">Flavobacterium agri</name>
    <dbReference type="NCBI Taxonomy" id="2743471"/>
    <lineage>
        <taxon>Bacteria</taxon>
        <taxon>Pseudomonadati</taxon>
        <taxon>Bacteroidota</taxon>
        <taxon>Flavobacteriia</taxon>
        <taxon>Flavobacteriales</taxon>
        <taxon>Flavobacteriaceae</taxon>
        <taxon>Flavobacterium</taxon>
    </lineage>
</organism>
<name>A0A7Y8Y1A5_9FLAO</name>
<accession>A0A7Y8Y1A5</accession>
<gene>
    <name evidence="1" type="ORF">HZF10_06440</name>
</gene>
<dbReference type="Proteomes" id="UP000535020">
    <property type="component" value="Unassembled WGS sequence"/>
</dbReference>
<protein>
    <submittedName>
        <fullName evidence="1">Uncharacterized protein</fullName>
    </submittedName>
</protein>
<dbReference type="EMBL" id="JACBJI010000002">
    <property type="protein sequence ID" value="NYA70552.1"/>
    <property type="molecule type" value="Genomic_DNA"/>
</dbReference>
<reference evidence="1 2" key="1">
    <citation type="submission" date="2020-07" db="EMBL/GenBank/DDBJ databases">
        <authorList>
            <person name="Sun Q."/>
        </authorList>
    </citation>
    <scope>NUCLEOTIDE SEQUENCE [LARGE SCALE GENOMIC DNA]</scope>
    <source>
        <strain evidence="1 2">MAH-1</strain>
    </source>
</reference>
<evidence type="ECO:0000313" key="2">
    <source>
        <dbReference type="Proteomes" id="UP000535020"/>
    </source>
</evidence>
<keyword evidence="2" id="KW-1185">Reference proteome</keyword>